<feature type="binding site" evidence="6">
    <location>
        <position position="146"/>
    </location>
    <ligand>
        <name>molybdate</name>
        <dbReference type="ChEBI" id="CHEBI:36264"/>
    </ligand>
</feature>
<evidence type="ECO:0000256" key="3">
    <source>
        <dbReference type="ARBA" id="ARBA00022723"/>
    </source>
</evidence>
<organism evidence="8 9">
    <name type="scientific">[Actinobacillus] rossii</name>
    <dbReference type="NCBI Taxonomy" id="123820"/>
    <lineage>
        <taxon>Bacteria</taxon>
        <taxon>Pseudomonadati</taxon>
        <taxon>Pseudomonadota</taxon>
        <taxon>Gammaproteobacteria</taxon>
        <taxon>Pasteurellales</taxon>
        <taxon>Pasteurellaceae</taxon>
    </lineage>
</organism>
<evidence type="ECO:0000256" key="7">
    <source>
        <dbReference type="SAM" id="SignalP"/>
    </source>
</evidence>
<sequence length="254" mass="27839">MIKRNIFTIAFAVTAAIFSSNLQAKVTVFAAASFNNALEEVAANYKKANSNSEVVLSFASSSVLARQIDSGAPADIFVSADQKWMNFLAEKNNIEPTTRVDLVGNSLVMIAPKESDIEKVDLTNPDWQKRLDGTFLAVGDPDHVPAGIYAKTAFTYLKQWDMLEKKLARADNVRKALLLVEKAESPLGVVYATDASVGKNVKVVATFPAESHPPVEYPAAILKGKENAETKSFFDYMQSDAAKEVYKKYGFKVK</sequence>
<evidence type="ECO:0000256" key="4">
    <source>
        <dbReference type="ARBA" id="ARBA00022729"/>
    </source>
</evidence>
<dbReference type="EMBL" id="UFRQ01000003">
    <property type="protein sequence ID" value="SUT91593.1"/>
    <property type="molecule type" value="Genomic_DNA"/>
</dbReference>
<evidence type="ECO:0000256" key="5">
    <source>
        <dbReference type="ARBA" id="ARBA00062515"/>
    </source>
</evidence>
<evidence type="ECO:0000256" key="6">
    <source>
        <dbReference type="PIRSR" id="PIRSR004846-1"/>
    </source>
</evidence>
<dbReference type="PANTHER" id="PTHR30632">
    <property type="entry name" value="MOLYBDATE-BINDING PERIPLASMIC PROTEIN"/>
    <property type="match status" value="1"/>
</dbReference>
<protein>
    <submittedName>
        <fullName evidence="8">Molybdenum ABC transporter periplasmic molybdate-binding protein</fullName>
    </submittedName>
</protein>
<dbReference type="OrthoDB" id="9785015at2"/>
<feature type="binding site" evidence="6">
    <location>
        <position position="61"/>
    </location>
    <ligand>
        <name>molybdate</name>
        <dbReference type="ChEBI" id="CHEBI:36264"/>
    </ligand>
</feature>
<keyword evidence="9" id="KW-1185">Reference proteome</keyword>
<evidence type="ECO:0000256" key="2">
    <source>
        <dbReference type="ARBA" id="ARBA00022505"/>
    </source>
</evidence>
<dbReference type="PIRSF" id="PIRSF004846">
    <property type="entry name" value="ModA"/>
    <property type="match status" value="1"/>
</dbReference>
<keyword evidence="3 6" id="KW-0479">Metal-binding</keyword>
<dbReference type="FunFam" id="3.40.190.10:FF:000035">
    <property type="entry name" value="Molybdate ABC transporter substrate-binding protein"/>
    <property type="match status" value="1"/>
</dbReference>
<comment type="subunit">
    <text evidence="5">The complex is composed of two ATP-binding proteins (ModC), two transmembrane proteins (ModB) and a solute-binding protein (ModA).</text>
</comment>
<proteinExistence type="inferred from homology"/>
<feature type="chain" id="PRO_5016755580" evidence="7">
    <location>
        <begin position="25"/>
        <end position="254"/>
    </location>
</feature>
<evidence type="ECO:0000313" key="9">
    <source>
        <dbReference type="Proteomes" id="UP000254649"/>
    </source>
</evidence>
<name>A0A380TT46_9PAST</name>
<dbReference type="GO" id="GO:0030973">
    <property type="term" value="F:molybdate ion binding"/>
    <property type="evidence" value="ECO:0007669"/>
    <property type="project" value="TreeGrafter"/>
</dbReference>
<dbReference type="GO" id="GO:0046872">
    <property type="term" value="F:metal ion binding"/>
    <property type="evidence" value="ECO:0007669"/>
    <property type="project" value="UniProtKB-KW"/>
</dbReference>
<dbReference type="Proteomes" id="UP000254649">
    <property type="component" value="Unassembled WGS sequence"/>
</dbReference>
<dbReference type="NCBIfam" id="NF007958">
    <property type="entry name" value="PRK10677.1"/>
    <property type="match status" value="1"/>
</dbReference>
<feature type="binding site" evidence="6">
    <location>
        <position position="173"/>
    </location>
    <ligand>
        <name>molybdate</name>
        <dbReference type="ChEBI" id="CHEBI:36264"/>
    </ligand>
</feature>
<dbReference type="CDD" id="cd13536">
    <property type="entry name" value="PBP2_EcModA"/>
    <property type="match status" value="1"/>
</dbReference>
<feature type="binding site" evidence="6">
    <location>
        <position position="191"/>
    </location>
    <ligand>
        <name>molybdate</name>
        <dbReference type="ChEBI" id="CHEBI:36264"/>
    </ligand>
</feature>
<comment type="similarity">
    <text evidence="1">Belongs to the bacterial solute-binding protein ModA family.</text>
</comment>
<dbReference type="PANTHER" id="PTHR30632:SF17">
    <property type="entry name" value="MOLYBDATE-BINDING PROTEIN MODA"/>
    <property type="match status" value="1"/>
</dbReference>
<dbReference type="GO" id="GO:0030288">
    <property type="term" value="C:outer membrane-bounded periplasmic space"/>
    <property type="evidence" value="ECO:0007669"/>
    <property type="project" value="TreeGrafter"/>
</dbReference>
<dbReference type="NCBIfam" id="TIGR01256">
    <property type="entry name" value="modA"/>
    <property type="match status" value="1"/>
</dbReference>
<dbReference type="InterPro" id="IPR050682">
    <property type="entry name" value="ModA/WtpA"/>
</dbReference>
<evidence type="ECO:0000313" key="8">
    <source>
        <dbReference type="EMBL" id="SUT91593.1"/>
    </source>
</evidence>
<dbReference type="Gene3D" id="3.40.190.10">
    <property type="entry name" value="Periplasmic binding protein-like II"/>
    <property type="match status" value="2"/>
</dbReference>
<keyword evidence="4 7" id="KW-0732">Signal</keyword>
<reference evidence="8 9" key="1">
    <citation type="submission" date="2018-06" db="EMBL/GenBank/DDBJ databases">
        <authorList>
            <consortium name="Pathogen Informatics"/>
            <person name="Doyle S."/>
        </authorList>
    </citation>
    <scope>NUCLEOTIDE SEQUENCE [LARGE SCALE GENOMIC DNA]</scope>
    <source>
        <strain evidence="8 9">NCTC10801</strain>
    </source>
</reference>
<dbReference type="GO" id="GO:0015689">
    <property type="term" value="P:molybdate ion transport"/>
    <property type="evidence" value="ECO:0007669"/>
    <property type="project" value="InterPro"/>
</dbReference>
<evidence type="ECO:0000256" key="1">
    <source>
        <dbReference type="ARBA" id="ARBA00009175"/>
    </source>
</evidence>
<feature type="signal peptide" evidence="7">
    <location>
        <begin position="1"/>
        <end position="24"/>
    </location>
</feature>
<dbReference type="SUPFAM" id="SSF53850">
    <property type="entry name" value="Periplasmic binding protein-like II"/>
    <property type="match status" value="1"/>
</dbReference>
<accession>A0A380TT46</accession>
<dbReference type="GO" id="GO:1901359">
    <property type="term" value="F:tungstate binding"/>
    <property type="evidence" value="ECO:0007669"/>
    <property type="project" value="UniProtKB-ARBA"/>
</dbReference>
<gene>
    <name evidence="8" type="primary">modA</name>
    <name evidence="8" type="ORF">NCTC10801_01491</name>
</gene>
<dbReference type="Pfam" id="PF13531">
    <property type="entry name" value="SBP_bac_11"/>
    <property type="match status" value="1"/>
</dbReference>
<feature type="binding site" evidence="6">
    <location>
        <position position="33"/>
    </location>
    <ligand>
        <name>molybdate</name>
        <dbReference type="ChEBI" id="CHEBI:36264"/>
    </ligand>
</feature>
<dbReference type="AlphaFoldDB" id="A0A380TT46"/>
<keyword evidence="2 6" id="KW-0500">Molybdenum</keyword>
<dbReference type="InterPro" id="IPR005950">
    <property type="entry name" value="ModA"/>
</dbReference>